<name>A0AAP4BW20_9CORY</name>
<proteinExistence type="predicted"/>
<keyword evidence="2" id="KW-0472">Membrane</keyword>
<keyword evidence="6" id="KW-1185">Reference proteome</keyword>
<evidence type="ECO:0000256" key="1">
    <source>
        <dbReference type="SAM" id="MobiDB-lite"/>
    </source>
</evidence>
<feature type="transmembrane region" description="Helical" evidence="2">
    <location>
        <begin position="27"/>
        <end position="47"/>
    </location>
</feature>
<dbReference type="Proteomes" id="UP001230317">
    <property type="component" value="Unassembled WGS sequence"/>
</dbReference>
<evidence type="ECO:0000313" key="5">
    <source>
        <dbReference type="Proteomes" id="UP001230317"/>
    </source>
</evidence>
<dbReference type="EMBL" id="JASNVU010000002">
    <property type="protein sequence ID" value="MDK4334166.1"/>
    <property type="molecule type" value="Genomic_DNA"/>
</dbReference>
<organism evidence="4 5">
    <name type="scientific">Corynebacterium accolens</name>
    <dbReference type="NCBI Taxonomy" id="38284"/>
    <lineage>
        <taxon>Bacteria</taxon>
        <taxon>Bacillati</taxon>
        <taxon>Actinomycetota</taxon>
        <taxon>Actinomycetes</taxon>
        <taxon>Mycobacteriales</taxon>
        <taxon>Corynebacteriaceae</taxon>
        <taxon>Corynebacterium</taxon>
    </lineage>
</organism>
<evidence type="ECO:0000313" key="3">
    <source>
        <dbReference type="EMBL" id="MDK4247563.1"/>
    </source>
</evidence>
<sequence length="48" mass="5294">MNAPHSTSSPEPDDDSQEPLPLTKDPFLRWSVLVLIILVIIAIVTNLP</sequence>
<keyword evidence="2" id="KW-0812">Transmembrane</keyword>
<dbReference type="GeneID" id="81674909"/>
<dbReference type="EMBL" id="JASNUO010000005">
    <property type="protein sequence ID" value="MDK4247563.1"/>
    <property type="molecule type" value="Genomic_DNA"/>
</dbReference>
<protein>
    <submittedName>
        <fullName evidence="4">Uncharacterized protein</fullName>
    </submittedName>
</protein>
<dbReference type="RefSeq" id="WP_005280000.1">
    <property type="nucleotide sequence ID" value="NZ_CP046605.1"/>
</dbReference>
<comment type="caution">
    <text evidence="4">The sequence shown here is derived from an EMBL/GenBank/DDBJ whole genome shotgun (WGS) entry which is preliminary data.</text>
</comment>
<feature type="compositionally biased region" description="Polar residues" evidence="1">
    <location>
        <begin position="1"/>
        <end position="10"/>
    </location>
</feature>
<gene>
    <name evidence="3" type="ORF">QPX34_05920</name>
    <name evidence="4" type="ORF">QPX58_01875</name>
</gene>
<evidence type="ECO:0000313" key="6">
    <source>
        <dbReference type="Proteomes" id="UP001239414"/>
    </source>
</evidence>
<evidence type="ECO:0000256" key="2">
    <source>
        <dbReference type="SAM" id="Phobius"/>
    </source>
</evidence>
<feature type="region of interest" description="Disordered" evidence="1">
    <location>
        <begin position="1"/>
        <end position="20"/>
    </location>
</feature>
<dbReference type="Proteomes" id="UP001239414">
    <property type="component" value="Unassembled WGS sequence"/>
</dbReference>
<keyword evidence="2" id="KW-1133">Transmembrane helix</keyword>
<evidence type="ECO:0000313" key="4">
    <source>
        <dbReference type="EMBL" id="MDK4334166.1"/>
    </source>
</evidence>
<accession>A0AAP4BW20</accession>
<dbReference type="AlphaFoldDB" id="A0AAP4BW20"/>
<reference evidence="4 6" key="1">
    <citation type="submission" date="2023-05" db="EMBL/GenBank/DDBJ databases">
        <title>Metabolic capabilities are highly conserved among human nasal-associated Corynebacterium species in pangenomic analyses.</title>
        <authorList>
            <person name="Tran T.H."/>
            <person name="Roberts A.Q."/>
            <person name="Escapa I.F."/>
            <person name="Gao W."/>
            <person name="Conlan S."/>
            <person name="Kong H."/>
            <person name="Segre J.A."/>
            <person name="Kelly M.S."/>
            <person name="Lemon K.P."/>
        </authorList>
    </citation>
    <scope>NUCLEOTIDE SEQUENCE</scope>
    <source>
        <strain evidence="4">KPL2618</strain>
        <strain evidence="3 6">KPL3802</strain>
    </source>
</reference>